<dbReference type="SUPFAM" id="SSF56801">
    <property type="entry name" value="Acetyl-CoA synthetase-like"/>
    <property type="match status" value="1"/>
</dbReference>
<evidence type="ECO:0000313" key="3">
    <source>
        <dbReference type="EMBL" id="USQ77292.1"/>
    </source>
</evidence>
<organism evidence="3 4">
    <name type="scientific">Ornithinimicrobium cryptoxanthini</name>
    <dbReference type="NCBI Taxonomy" id="2934161"/>
    <lineage>
        <taxon>Bacteria</taxon>
        <taxon>Bacillati</taxon>
        <taxon>Actinomycetota</taxon>
        <taxon>Actinomycetes</taxon>
        <taxon>Micrococcales</taxon>
        <taxon>Ornithinimicrobiaceae</taxon>
        <taxon>Ornithinimicrobium</taxon>
    </lineage>
</organism>
<dbReference type="Gene3D" id="3.40.50.12780">
    <property type="entry name" value="N-terminal domain of ligase-like"/>
    <property type="match status" value="1"/>
</dbReference>
<dbReference type="RefSeq" id="WP_252622269.1">
    <property type="nucleotide sequence ID" value="NZ_CP099490.1"/>
</dbReference>
<dbReference type="EMBL" id="CP099490">
    <property type="protein sequence ID" value="USQ77292.1"/>
    <property type="molecule type" value="Genomic_DNA"/>
</dbReference>
<feature type="domain" description="AMP-dependent synthetase/ligase" evidence="2">
    <location>
        <begin position="35"/>
        <end position="149"/>
    </location>
</feature>
<reference evidence="3" key="1">
    <citation type="submission" date="2022-06" db="EMBL/GenBank/DDBJ databases">
        <title>Ornithinimicrobium JY.X270.</title>
        <authorList>
            <person name="Huang Y."/>
        </authorList>
    </citation>
    <scope>NUCLEOTIDE SEQUENCE</scope>
    <source>
        <strain evidence="3">JY.X270</strain>
    </source>
</reference>
<dbReference type="PANTHER" id="PTHR43813:SF1">
    <property type="entry name" value="ACYL-ACTIVATING ENZYME 16, CHLOROPLASTIC-RELATED"/>
    <property type="match status" value="1"/>
</dbReference>
<dbReference type="Pfam" id="PF00501">
    <property type="entry name" value="AMP-binding"/>
    <property type="match status" value="1"/>
</dbReference>
<evidence type="ECO:0000313" key="4">
    <source>
        <dbReference type="Proteomes" id="UP001056535"/>
    </source>
</evidence>
<dbReference type="PANTHER" id="PTHR43813">
    <property type="entry name" value="ACYL-ACTIVATING ENZYME 16, CHLOROPLASTIC-RELATED"/>
    <property type="match status" value="1"/>
</dbReference>
<protein>
    <submittedName>
        <fullName evidence="3">AMP-binding protein</fullName>
    </submittedName>
</protein>
<keyword evidence="4" id="KW-1185">Reference proteome</keyword>
<evidence type="ECO:0000259" key="2">
    <source>
        <dbReference type="Pfam" id="PF00501"/>
    </source>
</evidence>
<accession>A0ABY4YMB2</accession>
<gene>
    <name evidence="3" type="ORF">NF557_05090</name>
</gene>
<dbReference type="InterPro" id="IPR052987">
    <property type="entry name" value="Chloroplast_AMP-bd_Enzymes"/>
</dbReference>
<dbReference type="InterPro" id="IPR000873">
    <property type="entry name" value="AMP-dep_synth/lig_dom"/>
</dbReference>
<feature type="region of interest" description="Disordered" evidence="1">
    <location>
        <begin position="1"/>
        <end position="22"/>
    </location>
</feature>
<name>A0ABY4YMB2_9MICO</name>
<sequence length="207" mass="22801">MAEHQQNLPKNAGETDKTSPKIGGDTFPRLLLGLAAAHPDDVAMQEKQYGIWQPITWANYAQRVKETAHGLAALGIERGEIVAVLGDNRPEWLIAELAAQSMGCAVVGIYPTSIGEELRHILTTSRARVVIAEDQEQVDKLLRLLAEEAPAGGEPLLVERIVYYDPHGLEEYDDAVLLEFTDLEARGRERASTEPTWFEDQVEAGST</sequence>
<proteinExistence type="predicted"/>
<dbReference type="Proteomes" id="UP001056535">
    <property type="component" value="Chromosome"/>
</dbReference>
<evidence type="ECO:0000256" key="1">
    <source>
        <dbReference type="SAM" id="MobiDB-lite"/>
    </source>
</evidence>
<dbReference type="InterPro" id="IPR042099">
    <property type="entry name" value="ANL_N_sf"/>
</dbReference>